<comment type="subcellular location">
    <subcellularLocation>
        <location evidence="2 10">Endoplasmic reticulum membrane</location>
        <topology evidence="2 10">Single-pass type I membrane protein</topology>
    </subcellularLocation>
</comment>
<dbReference type="AlphaFoldDB" id="A0A9W5T8A4"/>
<keyword evidence="7 10" id="KW-0256">Endoplasmic reticulum</keyword>
<comment type="similarity">
    <text evidence="4 10">Belongs to the OST1 family.</text>
</comment>
<comment type="pathway">
    <text evidence="3 10">Protein modification; protein glycosylation.</text>
</comment>
<dbReference type="InterPro" id="IPR007676">
    <property type="entry name" value="Ribophorin_I"/>
</dbReference>
<accession>A0A9W5T8A4</accession>
<dbReference type="EMBL" id="BLIY01000003">
    <property type="protein sequence ID" value="GFE52988.1"/>
    <property type="molecule type" value="Genomic_DNA"/>
</dbReference>
<name>A0A9W5T8A4_BABOV</name>
<keyword evidence="8 10" id="KW-1133">Transmembrane helix</keyword>
<sequence length="589" mass="67739">MTIAWNTHYYLALWTILGLIGTPGPMAYPDDDPVIIEATRSKGYIQCSRWTLNQLRTSVMHPDELRYPDRHGLAGIVNESSKVWRVRAAARNYMLPTLPLEVYSVMQMECLEHDGCGDMLFMLPYHEAMHTTDVRAFNAGTSKQLQCILLNTIDKADITCYRDIEYANQTIVQREPNCNGCHPAVYRLTLDSVVPRGGVVNIRVEHLLGKPYAPLQPGLSLDEQQRVVFVVTTLMVAPYHVELQRTRFSFSEDSRVQLSTAHNYARLHEIEENVFVTGPFENVELLSTGETMAIEFDFHDSMEFIPQVHKRIRVPVWPGWYYYNVQEEYIVYNDSSKLKGHFSVDKLIRNEQDLSTNSRANHVAYMEAIFPEEAMKLRYYDVNGNISRMYLSEDIVVPKYKTVDIIPRYPLLGGWKAVFTLDYCLPQSHNVDTYTAHMDTKGQSAIWRHLQAAARWILAYVKGNVITLQVPFYPAIYYMYVQELVVQIVLPPGARVEIVEVPKMATFTRENITKRVVGVCIEVETVKVQALRLAVHDMERYLKEYIKVKYTLGMLWVARVVASAVVHVAAGYVVVMAWNRYTRVNNNKL</sequence>
<dbReference type="PANTHER" id="PTHR21049:SF0">
    <property type="entry name" value="DOLICHYL-DIPHOSPHOOLIGOSACCHARIDE--PROTEIN GLYCOSYLTRANSFERASE SUBUNIT 1"/>
    <property type="match status" value="1"/>
</dbReference>
<comment type="function">
    <text evidence="1 10">Subunit of the oligosaccharyl transferase (OST) complex that catalyzes the initial transfer of a defined glycan (Glc(3)Man(9)GlcNAc(2) in eukaryotes) from the lipid carrier dolichol-pyrophosphate to an asparagine residue within an Asn-X-Ser/Thr consensus motif in nascent polypeptide chains, the first step in protein N-glycosylation. N-glycosylation occurs cotranslationally and the complex associates with the Sec61 complex at the channel-forming translocon complex that mediates protein translocation across the endoplasmic reticulum (ER). All subunits are required for a maximal enzyme activity.</text>
</comment>
<dbReference type="PANTHER" id="PTHR21049">
    <property type="entry name" value="RIBOPHORIN I"/>
    <property type="match status" value="1"/>
</dbReference>
<keyword evidence="5 10" id="KW-0812">Transmembrane</keyword>
<comment type="caution">
    <text evidence="11">The sequence shown here is derived from an EMBL/GenBank/DDBJ whole genome shotgun (WGS) entry which is preliminary data.</text>
</comment>
<feature type="transmembrane region" description="Helical" evidence="10">
    <location>
        <begin position="556"/>
        <end position="578"/>
    </location>
</feature>
<evidence type="ECO:0000256" key="7">
    <source>
        <dbReference type="ARBA" id="ARBA00022824"/>
    </source>
</evidence>
<keyword evidence="6 10" id="KW-0732">Signal</keyword>
<evidence type="ECO:0000256" key="3">
    <source>
        <dbReference type="ARBA" id="ARBA00004922"/>
    </source>
</evidence>
<dbReference type="Pfam" id="PF04597">
    <property type="entry name" value="Ribophorin_I"/>
    <property type="match status" value="1"/>
</dbReference>
<dbReference type="OrthoDB" id="366344at2759"/>
<evidence type="ECO:0000313" key="11">
    <source>
        <dbReference type="EMBL" id="GFE52988.1"/>
    </source>
</evidence>
<protein>
    <recommendedName>
        <fullName evidence="10">Dolichyl-diphosphooligosaccharide--protein glycosyltransferase subunit 1</fullName>
    </recommendedName>
</protein>
<dbReference type="GO" id="GO:0018279">
    <property type="term" value="P:protein N-linked glycosylation via asparagine"/>
    <property type="evidence" value="ECO:0007669"/>
    <property type="project" value="TreeGrafter"/>
</dbReference>
<comment type="subunit">
    <text evidence="10">Component of the oligosaccharyltransferase (OST) complex.</text>
</comment>
<evidence type="ECO:0000256" key="6">
    <source>
        <dbReference type="ARBA" id="ARBA00022729"/>
    </source>
</evidence>
<gene>
    <name evidence="11" type="ORF">BaOVIS_003920</name>
</gene>
<reference evidence="11" key="1">
    <citation type="submission" date="2019-12" db="EMBL/GenBank/DDBJ databases">
        <title>Genome sequence of Babesia ovis.</title>
        <authorList>
            <person name="Yamagishi J."/>
            <person name="Sevinc F."/>
            <person name="Xuan X."/>
        </authorList>
    </citation>
    <scope>NUCLEOTIDE SEQUENCE</scope>
    <source>
        <strain evidence="11">Selcuk</strain>
    </source>
</reference>
<feature type="signal peptide" evidence="10">
    <location>
        <begin position="1"/>
        <end position="27"/>
    </location>
</feature>
<evidence type="ECO:0000256" key="4">
    <source>
        <dbReference type="ARBA" id="ARBA00008905"/>
    </source>
</evidence>
<evidence type="ECO:0000256" key="10">
    <source>
        <dbReference type="RuleBase" id="RU361143"/>
    </source>
</evidence>
<evidence type="ECO:0000256" key="8">
    <source>
        <dbReference type="ARBA" id="ARBA00022989"/>
    </source>
</evidence>
<organism evidence="11 12">
    <name type="scientific">Babesia ovis</name>
    <dbReference type="NCBI Taxonomy" id="5869"/>
    <lineage>
        <taxon>Eukaryota</taxon>
        <taxon>Sar</taxon>
        <taxon>Alveolata</taxon>
        <taxon>Apicomplexa</taxon>
        <taxon>Aconoidasida</taxon>
        <taxon>Piroplasmida</taxon>
        <taxon>Babesiidae</taxon>
        <taxon>Babesia</taxon>
    </lineage>
</organism>
<dbReference type="Proteomes" id="UP001057455">
    <property type="component" value="Unassembled WGS sequence"/>
</dbReference>
<evidence type="ECO:0000256" key="1">
    <source>
        <dbReference type="ARBA" id="ARBA00002791"/>
    </source>
</evidence>
<keyword evidence="9 10" id="KW-0472">Membrane</keyword>
<dbReference type="GO" id="GO:0008250">
    <property type="term" value="C:oligosaccharyltransferase complex"/>
    <property type="evidence" value="ECO:0007669"/>
    <property type="project" value="UniProtKB-UniRule"/>
</dbReference>
<evidence type="ECO:0000256" key="5">
    <source>
        <dbReference type="ARBA" id="ARBA00022692"/>
    </source>
</evidence>
<evidence type="ECO:0000313" key="12">
    <source>
        <dbReference type="Proteomes" id="UP001057455"/>
    </source>
</evidence>
<feature type="chain" id="PRO_5041017347" description="Dolichyl-diphosphooligosaccharide--protein glycosyltransferase subunit 1" evidence="10">
    <location>
        <begin position="28"/>
        <end position="589"/>
    </location>
</feature>
<evidence type="ECO:0000256" key="9">
    <source>
        <dbReference type="ARBA" id="ARBA00023136"/>
    </source>
</evidence>
<proteinExistence type="inferred from homology"/>
<keyword evidence="12" id="KW-1185">Reference proteome</keyword>
<evidence type="ECO:0000256" key="2">
    <source>
        <dbReference type="ARBA" id="ARBA00004115"/>
    </source>
</evidence>